<dbReference type="GO" id="GO:0006777">
    <property type="term" value="P:Mo-molybdopterin cofactor biosynthetic process"/>
    <property type="evidence" value="ECO:0007669"/>
    <property type="project" value="UniProtKB-UniRule"/>
</dbReference>
<comment type="catalytic activity">
    <reaction evidence="5">
        <text>adenylyl-molybdopterin + molybdate = Mo-molybdopterin + AMP + H(+)</text>
        <dbReference type="Rhea" id="RHEA:35047"/>
        <dbReference type="ChEBI" id="CHEBI:15378"/>
        <dbReference type="ChEBI" id="CHEBI:36264"/>
        <dbReference type="ChEBI" id="CHEBI:62727"/>
        <dbReference type="ChEBI" id="CHEBI:71302"/>
        <dbReference type="ChEBI" id="CHEBI:456215"/>
    </reaction>
</comment>
<evidence type="ECO:0000313" key="9">
    <source>
        <dbReference type="Proteomes" id="UP000620104"/>
    </source>
</evidence>
<dbReference type="Proteomes" id="UP000620104">
    <property type="component" value="Unassembled WGS sequence"/>
</dbReference>
<dbReference type="InterPro" id="IPR036135">
    <property type="entry name" value="MoeA_linker/N_sf"/>
</dbReference>
<dbReference type="InterPro" id="IPR001453">
    <property type="entry name" value="MoaB/Mog_dom"/>
</dbReference>
<keyword evidence="5" id="KW-0479">Metal-binding</keyword>
<dbReference type="AlphaFoldDB" id="A0A8H3TWX5"/>
<dbReference type="InterPro" id="IPR038987">
    <property type="entry name" value="MoeA-like"/>
</dbReference>
<evidence type="ECO:0000313" key="8">
    <source>
        <dbReference type="EMBL" id="GHJ88622.1"/>
    </source>
</evidence>
<dbReference type="PROSITE" id="PS01079">
    <property type="entry name" value="MOCF_BIOSYNTHESIS_2"/>
    <property type="match status" value="1"/>
</dbReference>
<gene>
    <name evidence="8" type="ORF">NliqN6_5024</name>
</gene>
<dbReference type="Pfam" id="PF00994">
    <property type="entry name" value="MoCF_biosynth"/>
    <property type="match status" value="2"/>
</dbReference>
<feature type="domain" description="MoaB/Mog" evidence="7">
    <location>
        <begin position="452"/>
        <end position="606"/>
    </location>
</feature>
<name>A0A8H3TWX5_9TREE</name>
<dbReference type="Gene3D" id="3.90.105.10">
    <property type="entry name" value="Molybdopterin biosynthesis moea protein, domain 2"/>
    <property type="match status" value="1"/>
</dbReference>
<feature type="compositionally biased region" description="Basic residues" evidence="6">
    <location>
        <begin position="223"/>
        <end position="237"/>
    </location>
</feature>
<dbReference type="Gene3D" id="3.40.980.10">
    <property type="entry name" value="MoaB/Mog-like domain"/>
    <property type="match status" value="2"/>
</dbReference>
<dbReference type="SUPFAM" id="SSF63867">
    <property type="entry name" value="MoeA C-terminal domain-like"/>
    <property type="match status" value="1"/>
</dbReference>
<comment type="pathway">
    <text evidence="1 5">Cofactor biosynthesis; molybdopterin biosynthesis.</text>
</comment>
<dbReference type="GO" id="GO:0005524">
    <property type="term" value="F:ATP binding"/>
    <property type="evidence" value="ECO:0007669"/>
    <property type="project" value="UniProtKB-UniRule"/>
</dbReference>
<keyword evidence="5" id="KW-0500">Molybdenum</keyword>
<organism evidence="8 9">
    <name type="scientific">Naganishia liquefaciens</name>
    <dbReference type="NCBI Taxonomy" id="104408"/>
    <lineage>
        <taxon>Eukaryota</taxon>
        <taxon>Fungi</taxon>
        <taxon>Dikarya</taxon>
        <taxon>Basidiomycota</taxon>
        <taxon>Agaricomycotina</taxon>
        <taxon>Tremellomycetes</taxon>
        <taxon>Filobasidiales</taxon>
        <taxon>Filobasidiaceae</taxon>
        <taxon>Naganishia</taxon>
    </lineage>
</organism>
<comment type="caution">
    <text evidence="8">The sequence shown here is derived from an EMBL/GenBank/DDBJ whole genome shotgun (WGS) entry which is preliminary data.</text>
</comment>
<dbReference type="InterPro" id="IPR036688">
    <property type="entry name" value="MoeA_C_domain_IV_sf"/>
</dbReference>
<dbReference type="Gene3D" id="2.170.190.11">
    <property type="entry name" value="Molybdopterin biosynthesis moea protein, domain 3"/>
    <property type="match status" value="1"/>
</dbReference>
<dbReference type="InterPro" id="IPR008284">
    <property type="entry name" value="MoCF_biosynth_CS"/>
</dbReference>
<dbReference type="GO" id="GO:0061598">
    <property type="term" value="F:molybdopterin adenylyltransferase activity"/>
    <property type="evidence" value="ECO:0007669"/>
    <property type="project" value="UniProtKB-UniRule"/>
</dbReference>
<dbReference type="SUPFAM" id="SSF63882">
    <property type="entry name" value="MoeA N-terminal region -like"/>
    <property type="match status" value="1"/>
</dbReference>
<feature type="compositionally biased region" description="Basic and acidic residues" evidence="6">
    <location>
        <begin position="212"/>
        <end position="222"/>
    </location>
</feature>
<dbReference type="CDD" id="cd00887">
    <property type="entry name" value="MoeA"/>
    <property type="match status" value="1"/>
</dbReference>
<evidence type="ECO:0000256" key="6">
    <source>
        <dbReference type="SAM" id="MobiDB-lite"/>
    </source>
</evidence>
<dbReference type="FunFam" id="3.40.980.10:FF:000001">
    <property type="entry name" value="Molybdopterin molybdenumtransferase"/>
    <property type="match status" value="1"/>
</dbReference>
<comment type="similarity">
    <text evidence="5">Belongs to the MoeA family.</text>
</comment>
<dbReference type="EMBL" id="BLZA01000030">
    <property type="protein sequence ID" value="GHJ88622.1"/>
    <property type="molecule type" value="Genomic_DNA"/>
</dbReference>
<proteinExistence type="inferred from homology"/>
<dbReference type="InterPro" id="IPR036425">
    <property type="entry name" value="MoaB/Mog-like_dom_sf"/>
</dbReference>
<dbReference type="Pfam" id="PF03453">
    <property type="entry name" value="MoeA_N"/>
    <property type="match status" value="1"/>
</dbReference>
<dbReference type="PANTHER" id="PTHR10192">
    <property type="entry name" value="MOLYBDOPTERIN BIOSYNTHESIS PROTEIN"/>
    <property type="match status" value="1"/>
</dbReference>
<reference evidence="8" key="1">
    <citation type="submission" date="2020-07" db="EMBL/GenBank/DDBJ databases">
        <title>Draft Genome Sequence of a Deep-Sea Yeast, Naganishia (Cryptococcus) liquefaciens strain N6.</title>
        <authorList>
            <person name="Han Y.W."/>
            <person name="Kajitani R."/>
            <person name="Morimoto H."/>
            <person name="Parhat M."/>
            <person name="Tsubouchi H."/>
            <person name="Bakenova O."/>
            <person name="Ogata M."/>
            <person name="Argunhan B."/>
            <person name="Aoki R."/>
            <person name="Kajiwara S."/>
            <person name="Itoh T."/>
            <person name="Iwasaki H."/>
        </authorList>
    </citation>
    <scope>NUCLEOTIDE SEQUENCE</scope>
    <source>
        <strain evidence="8">N6</strain>
    </source>
</reference>
<evidence type="ECO:0000256" key="4">
    <source>
        <dbReference type="ARBA" id="ARBA00023150"/>
    </source>
</evidence>
<dbReference type="CDD" id="cd00886">
    <property type="entry name" value="MogA_MoaB"/>
    <property type="match status" value="1"/>
</dbReference>
<accession>A0A8H3TWX5</accession>
<dbReference type="InterPro" id="IPR005110">
    <property type="entry name" value="MoeA_linker/N"/>
</dbReference>
<feature type="region of interest" description="Disordered" evidence="6">
    <location>
        <begin position="164"/>
        <end position="252"/>
    </location>
</feature>
<dbReference type="PANTHER" id="PTHR10192:SF5">
    <property type="entry name" value="GEPHYRIN"/>
    <property type="match status" value="1"/>
</dbReference>
<keyword evidence="5" id="KW-0460">Magnesium</keyword>
<dbReference type="GO" id="GO:0046872">
    <property type="term" value="F:metal ion binding"/>
    <property type="evidence" value="ECO:0007669"/>
    <property type="project" value="UniProtKB-UniRule"/>
</dbReference>
<dbReference type="GO" id="GO:0061599">
    <property type="term" value="F:molybdopterin molybdotransferase activity"/>
    <property type="evidence" value="ECO:0007669"/>
    <property type="project" value="UniProtKB-UniRule"/>
</dbReference>
<comment type="catalytic activity">
    <reaction evidence="5">
        <text>molybdopterin + ATP + H(+) = adenylyl-molybdopterin + diphosphate</text>
        <dbReference type="Rhea" id="RHEA:31331"/>
        <dbReference type="ChEBI" id="CHEBI:15378"/>
        <dbReference type="ChEBI" id="CHEBI:30616"/>
        <dbReference type="ChEBI" id="CHEBI:33019"/>
        <dbReference type="ChEBI" id="CHEBI:58698"/>
        <dbReference type="ChEBI" id="CHEBI:62727"/>
    </reaction>
</comment>
<comment type="similarity">
    <text evidence="2">In the N-terminal section; belongs to the MoaB/Mog family.</text>
</comment>
<dbReference type="Gene3D" id="2.40.340.10">
    <property type="entry name" value="MoeA, C-terminal, domain IV"/>
    <property type="match status" value="1"/>
</dbReference>
<comment type="cofactor">
    <cofactor evidence="5">
        <name>Mg(2+)</name>
        <dbReference type="ChEBI" id="CHEBI:18420"/>
    </cofactor>
</comment>
<feature type="compositionally biased region" description="Basic and acidic residues" evidence="6">
    <location>
        <begin position="169"/>
        <end position="178"/>
    </location>
</feature>
<dbReference type="GO" id="GO:0005829">
    <property type="term" value="C:cytosol"/>
    <property type="evidence" value="ECO:0007669"/>
    <property type="project" value="TreeGrafter"/>
</dbReference>
<evidence type="ECO:0000259" key="7">
    <source>
        <dbReference type="SMART" id="SM00852"/>
    </source>
</evidence>
<evidence type="ECO:0000256" key="2">
    <source>
        <dbReference type="ARBA" id="ARBA00007589"/>
    </source>
</evidence>
<comment type="similarity">
    <text evidence="3">In the C-terminal section; belongs to the MoeA family.</text>
</comment>
<dbReference type="OrthoDB" id="4349954at2759"/>
<evidence type="ECO:0000256" key="5">
    <source>
        <dbReference type="RuleBase" id="RU365090"/>
    </source>
</evidence>
<feature type="domain" description="MoaB/Mog" evidence="7">
    <location>
        <begin position="6"/>
        <end position="155"/>
    </location>
</feature>
<keyword evidence="4 5" id="KW-0501">Molybdenum cofactor biosynthesis</keyword>
<keyword evidence="5" id="KW-0808">Transferase</keyword>
<evidence type="ECO:0000256" key="3">
    <source>
        <dbReference type="ARBA" id="ARBA00008339"/>
    </source>
</evidence>
<comment type="function">
    <text evidence="5">Catalyzes two steps in the biosynthesis of the molybdenum cofactor. In the first step, molybdopterin is adenylated. Subsequently, molybdate is inserted into adenylated molybdopterin and AMP is released.</text>
</comment>
<evidence type="ECO:0000256" key="1">
    <source>
        <dbReference type="ARBA" id="ARBA00005046"/>
    </source>
</evidence>
<dbReference type="Pfam" id="PF03454">
    <property type="entry name" value="MoeA_C"/>
    <property type="match status" value="1"/>
</dbReference>
<protein>
    <recommendedName>
        <fullName evidence="7">MoaB/Mog domain-containing protein</fullName>
    </recommendedName>
</protein>
<dbReference type="NCBIfam" id="TIGR00177">
    <property type="entry name" value="molyb_syn"/>
    <property type="match status" value="1"/>
</dbReference>
<dbReference type="InterPro" id="IPR005111">
    <property type="entry name" value="MoeA_C_domain_IV"/>
</dbReference>
<dbReference type="SUPFAM" id="SSF53218">
    <property type="entry name" value="Molybdenum cofactor biosynthesis proteins"/>
    <property type="match status" value="2"/>
</dbReference>
<feature type="compositionally biased region" description="Polar residues" evidence="6">
    <location>
        <begin position="179"/>
        <end position="188"/>
    </location>
</feature>
<dbReference type="SMART" id="SM00852">
    <property type="entry name" value="MoCF_biosynth"/>
    <property type="match status" value="2"/>
</dbReference>
<sequence length="703" mass="75413">MPFRVAILTVSDTAFNKGDEYDLSGPLLRQKVAQNPDYALADSAIVPDEIDAIQAKVREWTERKGADKVDWLITSGGTGFGERDVTPQALSAHISPLPALLQYLTTFFLSKTPRAVLSRTVVGLYDRTLVLCLPGSKKACQEGWEAMTDGAMTSVIAHGLKQLQGGSGEDIHPPRESVKQSNATSHTASAGLDRVSDTALPGYPSESSGCGHHHDERNDHNHGHSHHRHHKHHHVHHPREAKSKDPSTAVSDRLRKSPFPMISLKEALALVDANSNPLPAEEVRTSHRLRNYVLAEDVFAATDLPATMTTNVDGYAVEADAFNNAIRQVESSSGLVVQVVKAGDRHTEKEKERVQVVRINTGGPLPAGTDSVIMVEDTELVSGSEDGQETEIRVLMSDIPRGDNVRQPGSDAKRGEKVLDKSTVIGSGGGEVGLLGFVGKRQVTVHRRPVVAILSTGNELVELERSSSATSTSNASWTGVIDTNRPSLQATLEGLGYDVVDVGIAEDTMDLQENALRKGMSAADIIITTGGTSMGEADLLKPLIEHRLGGTIHFGRVAMKPGKPTTFATIPAADPTQAPKLVFALPGNPASALVTFYLFVIPALRGLGGWPASRRHLPRVGVEIDCDMKLDPREEFHRVIVSVGHRPGALIAMTTGGQRSSRVASLCGANGLVHLPSLRKDGVTHVKKGEIAQAVMIGEIRGQ</sequence>
<dbReference type="UniPathway" id="UPA00344"/>
<keyword evidence="9" id="KW-1185">Reference proteome</keyword>